<dbReference type="Gene3D" id="3.65.10.10">
    <property type="entry name" value="Enolpyruvate transferase domain"/>
    <property type="match status" value="2"/>
</dbReference>
<dbReference type="InterPro" id="IPR023193">
    <property type="entry name" value="EPSP_synthase_CS"/>
</dbReference>
<evidence type="ECO:0000256" key="3">
    <source>
        <dbReference type="ARBA" id="ARBA00012450"/>
    </source>
</evidence>
<dbReference type="GO" id="GO:0009073">
    <property type="term" value="P:aromatic amino acid family biosynthetic process"/>
    <property type="evidence" value="ECO:0007669"/>
    <property type="project" value="UniProtKB-KW"/>
</dbReference>
<dbReference type="UniPathway" id="UPA00053">
    <property type="reaction ID" value="UER00089"/>
</dbReference>
<evidence type="ECO:0000256" key="5">
    <source>
        <dbReference type="ARBA" id="ARBA00022679"/>
    </source>
</evidence>
<dbReference type="InterPro" id="IPR036968">
    <property type="entry name" value="Enolpyruvate_Tfrase_sf"/>
</dbReference>
<evidence type="ECO:0000256" key="6">
    <source>
        <dbReference type="ARBA" id="ARBA00023141"/>
    </source>
</evidence>
<dbReference type="Pfam" id="PF00275">
    <property type="entry name" value="EPSP_synthase"/>
    <property type="match status" value="1"/>
</dbReference>
<dbReference type="PANTHER" id="PTHR21090:SF5">
    <property type="entry name" value="PENTAFUNCTIONAL AROM POLYPEPTIDE"/>
    <property type="match status" value="1"/>
</dbReference>
<reference evidence="9" key="1">
    <citation type="submission" date="2018-06" db="EMBL/GenBank/DDBJ databases">
        <authorList>
            <person name="Zhirakovskaya E."/>
        </authorList>
    </citation>
    <scope>NUCLEOTIDE SEQUENCE</scope>
</reference>
<dbReference type="PROSITE" id="PS00885">
    <property type="entry name" value="EPSP_SYNTHASE_2"/>
    <property type="match status" value="1"/>
</dbReference>
<comment type="catalytic activity">
    <reaction evidence="7">
        <text>3-phosphoshikimate + phosphoenolpyruvate = 5-O-(1-carboxyvinyl)-3-phosphoshikimate + phosphate</text>
        <dbReference type="Rhea" id="RHEA:21256"/>
        <dbReference type="ChEBI" id="CHEBI:43474"/>
        <dbReference type="ChEBI" id="CHEBI:57701"/>
        <dbReference type="ChEBI" id="CHEBI:58702"/>
        <dbReference type="ChEBI" id="CHEBI:145989"/>
        <dbReference type="EC" id="2.5.1.19"/>
    </reaction>
    <physiologicalReaction direction="left-to-right" evidence="7">
        <dbReference type="Rhea" id="RHEA:21257"/>
    </physiologicalReaction>
</comment>
<dbReference type="PANTHER" id="PTHR21090">
    <property type="entry name" value="AROM/DEHYDROQUINATE SYNTHASE"/>
    <property type="match status" value="1"/>
</dbReference>
<dbReference type="GO" id="GO:0003866">
    <property type="term" value="F:3-phosphoshikimate 1-carboxyvinyltransferase activity"/>
    <property type="evidence" value="ECO:0007669"/>
    <property type="project" value="UniProtKB-EC"/>
</dbReference>
<keyword evidence="5 9" id="KW-0808">Transferase</keyword>
<evidence type="ECO:0000256" key="7">
    <source>
        <dbReference type="ARBA" id="ARBA00044633"/>
    </source>
</evidence>
<dbReference type="PIRSF" id="PIRSF000505">
    <property type="entry name" value="EPSPS"/>
    <property type="match status" value="1"/>
</dbReference>
<dbReference type="EC" id="2.5.1.19" evidence="3"/>
<dbReference type="InterPro" id="IPR006264">
    <property type="entry name" value="EPSP_synthase"/>
</dbReference>
<evidence type="ECO:0000256" key="2">
    <source>
        <dbReference type="ARBA" id="ARBA00009948"/>
    </source>
</evidence>
<gene>
    <name evidence="9" type="ORF">MNBD_UNCLBAC01-178</name>
</gene>
<feature type="domain" description="Enolpyruvate transferase" evidence="8">
    <location>
        <begin position="11"/>
        <end position="416"/>
    </location>
</feature>
<sequence>MILTVKPSLFLKDKVALPASKSYSIRAFMIAACGGQSIIIDPSDCDDAKVAMRTAKALGAKVKCIEHNSWEVHGASSARMAQVIDVQESGTVLRFILPLLALRGEKVKVTGQGTLLGRPNLFLTEALRKMGVDIVGKGKNESVPININSGILQGGKIRIDGGLSSQFISALLITCPQLKEDTQLLLTGKSLVSTDYIMMTQQILHKSGVDIQQKNARKYLITGNQKFKGLRKFTVPSDYGLAAFLMGAAVLNKSDVVLTGWLKDDLIQADGHILPLLEKMGVKFQKTSKSIKIKGPQVLKGGVFSLKDCPDLVPIMSILALFSKGKTKLTHIKHARVKESDRISDLREELLKVGAKVEETEDTLIIDPQEDYRKDCLLNPHHDHRLAMAFCVLGTKVGVCVKDIECSAKSYPGFVKDFKAMGVNMMKK</sequence>
<evidence type="ECO:0000313" key="9">
    <source>
        <dbReference type="EMBL" id="VAX37733.1"/>
    </source>
</evidence>
<organism evidence="9">
    <name type="scientific">hydrothermal vent metagenome</name>
    <dbReference type="NCBI Taxonomy" id="652676"/>
    <lineage>
        <taxon>unclassified sequences</taxon>
        <taxon>metagenomes</taxon>
        <taxon>ecological metagenomes</taxon>
    </lineage>
</organism>
<protein>
    <recommendedName>
        <fullName evidence="3">3-phosphoshikimate 1-carboxyvinyltransferase</fullName>
        <ecNumber evidence="3">2.5.1.19</ecNumber>
    </recommendedName>
</protein>
<dbReference type="GO" id="GO:0008652">
    <property type="term" value="P:amino acid biosynthetic process"/>
    <property type="evidence" value="ECO:0007669"/>
    <property type="project" value="UniProtKB-KW"/>
</dbReference>
<dbReference type="CDD" id="cd01556">
    <property type="entry name" value="EPSP_synthase"/>
    <property type="match status" value="1"/>
</dbReference>
<comment type="pathway">
    <text evidence="1">Metabolic intermediate biosynthesis; chorismate biosynthesis; chorismate from D-erythrose 4-phosphate and phosphoenolpyruvate: step 6/7.</text>
</comment>
<comment type="similarity">
    <text evidence="2">Belongs to the EPSP synthase family.</text>
</comment>
<dbReference type="EMBL" id="UOGJ01000136">
    <property type="protein sequence ID" value="VAX37733.1"/>
    <property type="molecule type" value="Genomic_DNA"/>
</dbReference>
<proteinExistence type="inferred from homology"/>
<keyword evidence="4" id="KW-0028">Amino-acid biosynthesis</keyword>
<keyword evidence="6" id="KW-0057">Aromatic amino acid biosynthesis</keyword>
<evidence type="ECO:0000256" key="1">
    <source>
        <dbReference type="ARBA" id="ARBA00004811"/>
    </source>
</evidence>
<name>A0A3B1DLS5_9ZZZZ</name>
<dbReference type="NCBIfam" id="TIGR01356">
    <property type="entry name" value="aroA"/>
    <property type="match status" value="1"/>
</dbReference>
<dbReference type="SUPFAM" id="SSF55205">
    <property type="entry name" value="EPT/RTPC-like"/>
    <property type="match status" value="1"/>
</dbReference>
<evidence type="ECO:0000256" key="4">
    <source>
        <dbReference type="ARBA" id="ARBA00022605"/>
    </source>
</evidence>
<dbReference type="InterPro" id="IPR001986">
    <property type="entry name" value="Enolpyruvate_Tfrase_dom"/>
</dbReference>
<dbReference type="AlphaFoldDB" id="A0A3B1DLS5"/>
<dbReference type="HAMAP" id="MF_00210">
    <property type="entry name" value="EPSP_synth"/>
    <property type="match status" value="1"/>
</dbReference>
<evidence type="ECO:0000259" key="8">
    <source>
        <dbReference type="Pfam" id="PF00275"/>
    </source>
</evidence>
<dbReference type="GO" id="GO:0009423">
    <property type="term" value="P:chorismate biosynthetic process"/>
    <property type="evidence" value="ECO:0007669"/>
    <property type="project" value="UniProtKB-UniPathway"/>
</dbReference>
<dbReference type="InterPro" id="IPR013792">
    <property type="entry name" value="RNA3'P_cycl/enolpyr_Trfase_a/b"/>
</dbReference>
<accession>A0A3B1DLS5</accession>